<organism evidence="10 11">
    <name type="scientific">Neisseria elongata subsp. glycolytica ATCC 29315</name>
    <dbReference type="NCBI Taxonomy" id="546263"/>
    <lineage>
        <taxon>Bacteria</taxon>
        <taxon>Pseudomonadati</taxon>
        <taxon>Pseudomonadota</taxon>
        <taxon>Betaproteobacteria</taxon>
        <taxon>Neisseriales</taxon>
        <taxon>Neisseriaceae</taxon>
        <taxon>Neisseria</taxon>
    </lineage>
</organism>
<name>D4DUW5_NEIEG</name>
<dbReference type="STRING" id="546263.NELON_00925"/>
<keyword evidence="5" id="KW-0249">Electron transport</keyword>
<comment type="caution">
    <text evidence="10">The sequence shown here is derived from an EMBL/GenBank/DDBJ whole genome shotgun (WGS) entry which is preliminary data.</text>
</comment>
<dbReference type="PANTHER" id="PTHR21294">
    <property type="entry name" value="ELECTRON TRANSFER FLAVOPROTEIN BETA-SUBUNIT"/>
    <property type="match status" value="1"/>
</dbReference>
<feature type="domain" description="Electron transfer flavoprotein alpha/beta-subunit N-terminal" evidence="9">
    <location>
        <begin position="23"/>
        <end position="202"/>
    </location>
</feature>
<evidence type="ECO:0000256" key="6">
    <source>
        <dbReference type="ARBA" id="ARBA00025649"/>
    </source>
</evidence>
<evidence type="ECO:0000256" key="1">
    <source>
        <dbReference type="ARBA" id="ARBA00007557"/>
    </source>
</evidence>
<evidence type="ECO:0000259" key="9">
    <source>
        <dbReference type="SMART" id="SM00893"/>
    </source>
</evidence>
<dbReference type="InterPro" id="IPR014729">
    <property type="entry name" value="Rossmann-like_a/b/a_fold"/>
</dbReference>
<dbReference type="CDD" id="cd01714">
    <property type="entry name" value="ETF_beta"/>
    <property type="match status" value="1"/>
</dbReference>
<evidence type="ECO:0000256" key="5">
    <source>
        <dbReference type="ARBA" id="ARBA00022982"/>
    </source>
</evidence>
<gene>
    <name evidence="10" type="ORF">NEIELOOT_02878</name>
</gene>
<dbReference type="PROSITE" id="PS01065">
    <property type="entry name" value="ETF_BETA"/>
    <property type="match status" value="1"/>
</dbReference>
<accession>D4DUW5</accession>
<dbReference type="InterPro" id="IPR000049">
    <property type="entry name" value="ET-Flavoprotein_bsu_CS"/>
</dbReference>
<protein>
    <recommendedName>
        <fullName evidence="3">Electron transfer flavoprotein subunit beta</fullName>
    </recommendedName>
    <alternativeName>
        <fullName evidence="7">Electron transfer flavoprotein small subunit</fullName>
    </alternativeName>
</protein>
<evidence type="ECO:0000256" key="7">
    <source>
        <dbReference type="ARBA" id="ARBA00042002"/>
    </source>
</evidence>
<comment type="cofactor">
    <cofactor evidence="8">
        <name>AMP</name>
        <dbReference type="ChEBI" id="CHEBI:456215"/>
    </cofactor>
</comment>
<dbReference type="GO" id="GO:0046395">
    <property type="term" value="P:carboxylic acid catabolic process"/>
    <property type="evidence" value="ECO:0007669"/>
    <property type="project" value="UniProtKB-ARBA"/>
</dbReference>
<proteinExistence type="inferred from homology"/>
<dbReference type="Proteomes" id="UP000005536">
    <property type="component" value="Unassembled WGS sequence"/>
</dbReference>
<evidence type="ECO:0000256" key="4">
    <source>
        <dbReference type="ARBA" id="ARBA00022448"/>
    </source>
</evidence>
<comment type="function">
    <text evidence="6">The electron transfer flavoprotein serves as a specific electron acceptor for other dehydrogenases. It transfers the electrons to the main respiratory chain via ETF-ubiquinone oxidoreductase (ETF dehydrogenase).</text>
</comment>
<dbReference type="InterPro" id="IPR012255">
    <property type="entry name" value="ETF_b"/>
</dbReference>
<dbReference type="Pfam" id="PF01012">
    <property type="entry name" value="ETF"/>
    <property type="match status" value="1"/>
</dbReference>
<keyword evidence="4" id="KW-0813">Transport</keyword>
<evidence type="ECO:0000313" key="11">
    <source>
        <dbReference type="Proteomes" id="UP000005536"/>
    </source>
</evidence>
<evidence type="ECO:0000256" key="8">
    <source>
        <dbReference type="ARBA" id="ARBA00049933"/>
    </source>
</evidence>
<sequence>MKALVAVKRVVDYNVKVRVKADGSDVDIGNVKMSMNPFDEIAVEEAVRLKEAGKVSEIVAVSLGGKKCEDTLRTALAMGADRAIHVETEAALEPLAVAKLLKAVADKEQPQILLLGKQAIDDDANQTAQMLAALMNAPQGTFVGKLEIDGSEAVVTREIDGGMETVALKLPAVISADLRLNEPRYVKLPQIMQAKKNRWKNPRPKNWV</sequence>
<reference evidence="10 11" key="1">
    <citation type="submission" date="2010-02" db="EMBL/GenBank/DDBJ databases">
        <authorList>
            <person name="Weinstock G."/>
            <person name="Sodergren E."/>
            <person name="Clifton S."/>
            <person name="Fulton L."/>
            <person name="Fulton B."/>
            <person name="Courtney L."/>
            <person name="Fronick C."/>
            <person name="Harrison M."/>
            <person name="Strong C."/>
            <person name="Farmer C."/>
            <person name="Delahaunty K."/>
            <person name="Markovic C."/>
            <person name="Hall O."/>
            <person name="Minx P."/>
            <person name="Tomlinson C."/>
            <person name="Mitreva M."/>
            <person name="Nelson J."/>
            <person name="Hou S."/>
            <person name="Wollam A."/>
            <person name="Pepin K.H."/>
            <person name="Johnson M."/>
            <person name="Bhonagiri V."/>
            <person name="Zhang X."/>
            <person name="Suruliraj S."/>
            <person name="Warren W."/>
            <person name="Chinwalla A."/>
            <person name="Mardis E.R."/>
            <person name="Wilson R.K."/>
        </authorList>
    </citation>
    <scope>NUCLEOTIDE SEQUENCE [LARGE SCALE GENOMIC DNA]</scope>
    <source>
        <strain evidence="10 11">ATCC 29315</strain>
    </source>
</reference>
<dbReference type="Gene3D" id="3.40.50.620">
    <property type="entry name" value="HUPs"/>
    <property type="match status" value="1"/>
</dbReference>
<comment type="subunit">
    <text evidence="2">Heterodimer of an alpha and a beta subunit.</text>
</comment>
<dbReference type="SUPFAM" id="SSF52402">
    <property type="entry name" value="Adenine nucleotide alpha hydrolases-like"/>
    <property type="match status" value="1"/>
</dbReference>
<dbReference type="AlphaFoldDB" id="D4DUW5"/>
<dbReference type="FunFam" id="3.40.50.620:FF:000011">
    <property type="entry name" value="Electron transfer flavoprotein subunit beta"/>
    <property type="match status" value="1"/>
</dbReference>
<dbReference type="PANTHER" id="PTHR21294:SF8">
    <property type="entry name" value="ELECTRON TRANSFER FLAVOPROTEIN SUBUNIT BETA"/>
    <property type="match status" value="1"/>
</dbReference>
<evidence type="ECO:0000256" key="3">
    <source>
        <dbReference type="ARBA" id="ARBA00016797"/>
    </source>
</evidence>
<evidence type="ECO:0000256" key="2">
    <source>
        <dbReference type="ARBA" id="ARBA00011355"/>
    </source>
</evidence>
<evidence type="ECO:0000313" key="10">
    <source>
        <dbReference type="EMBL" id="EFE48351.1"/>
    </source>
</evidence>
<dbReference type="EMBL" id="ADBF01000255">
    <property type="protein sequence ID" value="EFE48351.1"/>
    <property type="molecule type" value="Genomic_DNA"/>
</dbReference>
<dbReference type="InterPro" id="IPR033948">
    <property type="entry name" value="ETF_beta_N"/>
</dbReference>
<dbReference type="SMART" id="SM00893">
    <property type="entry name" value="ETF"/>
    <property type="match status" value="1"/>
</dbReference>
<dbReference type="InterPro" id="IPR014730">
    <property type="entry name" value="ETF_a/b_N"/>
</dbReference>
<comment type="similarity">
    <text evidence="1">Belongs to the ETF beta-subunit/FixA family.</text>
</comment>
<dbReference type="GO" id="GO:0009055">
    <property type="term" value="F:electron transfer activity"/>
    <property type="evidence" value="ECO:0007669"/>
    <property type="project" value="InterPro"/>
</dbReference>